<organism evidence="6 7">
    <name type="scientific">Kocuria tytonicola</name>
    <dbReference type="NCBI Taxonomy" id="2055946"/>
    <lineage>
        <taxon>Bacteria</taxon>
        <taxon>Bacillati</taxon>
        <taxon>Actinomycetota</taxon>
        <taxon>Actinomycetes</taxon>
        <taxon>Micrococcales</taxon>
        <taxon>Micrococcaceae</taxon>
        <taxon>Kocuria</taxon>
    </lineage>
</organism>
<protein>
    <submittedName>
        <fullName evidence="6">4'-phosphopantetheinyl transferase superfamily protein</fullName>
    </submittedName>
</protein>
<keyword evidence="2" id="KW-0479">Metal-binding</keyword>
<dbReference type="Gene3D" id="3.90.470.20">
    <property type="entry name" value="4'-phosphopantetheinyl transferase domain"/>
    <property type="match status" value="1"/>
</dbReference>
<sequence>MTARVGCDLQAVAPVAQALAHRGRRYLRAVCAPEEVQDLTGGGAGMPAPESVAGRFAAKEAVLKVLRPEPDDAVPWPHILIRSGPGGEPRVQLRGTAQRLARQAGLEGWSVSISHDGPFAMAVAVATESPGDDTDAGASTDTELSCGAGAAGNP</sequence>
<dbReference type="GO" id="GO:0008897">
    <property type="term" value="F:holo-[acyl-carrier-protein] synthase activity"/>
    <property type="evidence" value="ECO:0007669"/>
    <property type="project" value="InterPro"/>
</dbReference>
<keyword evidence="1 6" id="KW-0808">Transferase</keyword>
<dbReference type="GO" id="GO:0000287">
    <property type="term" value="F:magnesium ion binding"/>
    <property type="evidence" value="ECO:0007669"/>
    <property type="project" value="InterPro"/>
</dbReference>
<feature type="region of interest" description="Disordered" evidence="4">
    <location>
        <begin position="128"/>
        <end position="154"/>
    </location>
</feature>
<reference evidence="6 7" key="1">
    <citation type="submission" date="2018-10" db="EMBL/GenBank/DDBJ databases">
        <title>Kocuria tytonicola, new bacteria from the preen glands of American barn owls (Tyto furcata).</title>
        <authorList>
            <person name="Braun M.S."/>
            <person name="Wang E."/>
            <person name="Zimmermann S."/>
            <person name="Boutin S."/>
            <person name="Wagner H."/>
            <person name="Wink M."/>
        </authorList>
    </citation>
    <scope>NUCLEOTIDE SEQUENCE [LARGE SCALE GENOMIC DNA]</scope>
    <source>
        <strain evidence="6 7">473</strain>
    </source>
</reference>
<evidence type="ECO:0000256" key="3">
    <source>
        <dbReference type="ARBA" id="ARBA00022842"/>
    </source>
</evidence>
<evidence type="ECO:0000256" key="2">
    <source>
        <dbReference type="ARBA" id="ARBA00022723"/>
    </source>
</evidence>
<dbReference type="SUPFAM" id="SSF56214">
    <property type="entry name" value="4'-phosphopantetheinyl transferase"/>
    <property type="match status" value="1"/>
</dbReference>
<evidence type="ECO:0000313" key="7">
    <source>
        <dbReference type="Proteomes" id="UP000277871"/>
    </source>
</evidence>
<evidence type="ECO:0000256" key="4">
    <source>
        <dbReference type="SAM" id="MobiDB-lite"/>
    </source>
</evidence>
<dbReference type="InterPro" id="IPR004568">
    <property type="entry name" value="Ppantetheine-prot_Trfase_dom"/>
</dbReference>
<comment type="caution">
    <text evidence="6">The sequence shown here is derived from an EMBL/GenBank/DDBJ whole genome shotgun (WGS) entry which is preliminary data.</text>
</comment>
<dbReference type="AlphaFoldDB" id="A0A3L9LYX8"/>
<evidence type="ECO:0000256" key="1">
    <source>
        <dbReference type="ARBA" id="ARBA00022679"/>
    </source>
</evidence>
<dbReference type="GO" id="GO:0006633">
    <property type="term" value="P:fatty acid biosynthetic process"/>
    <property type="evidence" value="ECO:0007669"/>
    <property type="project" value="InterPro"/>
</dbReference>
<dbReference type="Proteomes" id="UP000277871">
    <property type="component" value="Unassembled WGS sequence"/>
</dbReference>
<dbReference type="InterPro" id="IPR008278">
    <property type="entry name" value="4-PPantetheinyl_Trfase_dom"/>
</dbReference>
<keyword evidence="3" id="KW-0460">Magnesium</keyword>
<dbReference type="InterPro" id="IPR037143">
    <property type="entry name" value="4-PPantetheinyl_Trfase_dom_sf"/>
</dbReference>
<dbReference type="EMBL" id="RDEX01000003">
    <property type="protein sequence ID" value="RLY91587.1"/>
    <property type="molecule type" value="Genomic_DNA"/>
</dbReference>
<proteinExistence type="predicted"/>
<evidence type="ECO:0000313" key="6">
    <source>
        <dbReference type="EMBL" id="RLY91587.1"/>
    </source>
</evidence>
<dbReference type="RefSeq" id="WP_121845582.1">
    <property type="nucleotide sequence ID" value="NZ_PHOA01000021.1"/>
</dbReference>
<dbReference type="Pfam" id="PF01648">
    <property type="entry name" value="ACPS"/>
    <property type="match status" value="1"/>
</dbReference>
<evidence type="ECO:0000259" key="5">
    <source>
        <dbReference type="Pfam" id="PF01648"/>
    </source>
</evidence>
<feature type="domain" description="4'-phosphopantetheinyl transferase" evidence="5">
    <location>
        <begin position="4"/>
        <end position="103"/>
    </location>
</feature>
<keyword evidence="7" id="KW-1185">Reference proteome</keyword>
<gene>
    <name evidence="6" type="ORF">EAE32_10095</name>
</gene>
<accession>A0A3L9LYX8</accession>
<dbReference type="OrthoDB" id="517356at2"/>
<dbReference type="NCBIfam" id="TIGR00556">
    <property type="entry name" value="pantethn_trn"/>
    <property type="match status" value="1"/>
</dbReference>
<name>A0A3L9LYX8_9MICC</name>